<organism evidence="2 3">
    <name type="scientific">Ensete ventricosum</name>
    <name type="common">Abyssinian banana</name>
    <name type="synonym">Musa ensete</name>
    <dbReference type="NCBI Taxonomy" id="4639"/>
    <lineage>
        <taxon>Eukaryota</taxon>
        <taxon>Viridiplantae</taxon>
        <taxon>Streptophyta</taxon>
        <taxon>Embryophyta</taxon>
        <taxon>Tracheophyta</taxon>
        <taxon>Spermatophyta</taxon>
        <taxon>Magnoliopsida</taxon>
        <taxon>Liliopsida</taxon>
        <taxon>Zingiberales</taxon>
        <taxon>Musaceae</taxon>
        <taxon>Ensete</taxon>
    </lineage>
</organism>
<feature type="region of interest" description="Disordered" evidence="1">
    <location>
        <begin position="85"/>
        <end position="146"/>
    </location>
</feature>
<sequence>MFATIATRLKRDRRWMQKGDSFPKQKEGIRVTFHLFIASLSSLVKEGKERARGRKKSAGKWMRVRCTPGPPMVLLMWRTIRPRRRRQWPYSSSQPPTNSPPSREWQRASCNQIVVIDDLNPEDSHPSMTRPPLHGYRSTGSDVPCS</sequence>
<gene>
    <name evidence="2" type="ORF">B296_00014666</name>
</gene>
<evidence type="ECO:0000256" key="1">
    <source>
        <dbReference type="SAM" id="MobiDB-lite"/>
    </source>
</evidence>
<dbReference type="AlphaFoldDB" id="A0A427A9V0"/>
<proteinExistence type="predicted"/>
<evidence type="ECO:0000313" key="3">
    <source>
        <dbReference type="Proteomes" id="UP000287651"/>
    </source>
</evidence>
<reference evidence="2 3" key="1">
    <citation type="journal article" date="2014" name="Agronomy (Basel)">
        <title>A Draft Genome Sequence for Ensete ventricosum, the Drought-Tolerant Tree Against Hunger.</title>
        <authorList>
            <person name="Harrison J."/>
            <person name="Moore K.A."/>
            <person name="Paszkiewicz K."/>
            <person name="Jones T."/>
            <person name="Grant M."/>
            <person name="Ambacheew D."/>
            <person name="Muzemil S."/>
            <person name="Studholme D.J."/>
        </authorList>
    </citation>
    <scope>NUCLEOTIDE SEQUENCE [LARGE SCALE GENOMIC DNA]</scope>
</reference>
<comment type="caution">
    <text evidence="2">The sequence shown here is derived from an EMBL/GenBank/DDBJ whole genome shotgun (WGS) entry which is preliminary data.</text>
</comment>
<dbReference type="EMBL" id="AMZH03003231">
    <property type="protein sequence ID" value="RRT72986.1"/>
    <property type="molecule type" value="Genomic_DNA"/>
</dbReference>
<name>A0A427A9V0_ENSVE</name>
<feature type="compositionally biased region" description="Low complexity" evidence="1">
    <location>
        <begin position="88"/>
        <end position="102"/>
    </location>
</feature>
<protein>
    <submittedName>
        <fullName evidence="2">Uncharacterized protein</fullName>
    </submittedName>
</protein>
<dbReference type="Proteomes" id="UP000287651">
    <property type="component" value="Unassembled WGS sequence"/>
</dbReference>
<evidence type="ECO:0000313" key="2">
    <source>
        <dbReference type="EMBL" id="RRT72986.1"/>
    </source>
</evidence>
<accession>A0A427A9V0</accession>